<protein>
    <submittedName>
        <fullName evidence="2">Uncharacterized protein</fullName>
    </submittedName>
</protein>
<proteinExistence type="predicted"/>
<reference evidence="2" key="2">
    <citation type="submission" date="2022-01" db="EMBL/GenBank/DDBJ databases">
        <authorList>
            <person name="Yamashiro T."/>
            <person name="Shiraishi A."/>
            <person name="Satake H."/>
            <person name="Nakayama K."/>
        </authorList>
    </citation>
    <scope>NUCLEOTIDE SEQUENCE</scope>
</reference>
<feature type="compositionally biased region" description="Basic residues" evidence="1">
    <location>
        <begin position="36"/>
        <end position="46"/>
    </location>
</feature>
<feature type="compositionally biased region" description="Low complexity" evidence="1">
    <location>
        <begin position="98"/>
        <end position="107"/>
    </location>
</feature>
<feature type="region of interest" description="Disordered" evidence="1">
    <location>
        <begin position="33"/>
        <end position="199"/>
    </location>
</feature>
<evidence type="ECO:0000313" key="2">
    <source>
        <dbReference type="EMBL" id="GJT19472.1"/>
    </source>
</evidence>
<feature type="compositionally biased region" description="Basic and acidic residues" evidence="1">
    <location>
        <begin position="47"/>
        <end position="60"/>
    </location>
</feature>
<keyword evidence="3" id="KW-1185">Reference proteome</keyword>
<organism evidence="2 3">
    <name type="scientific">Tanacetum coccineum</name>
    <dbReference type="NCBI Taxonomy" id="301880"/>
    <lineage>
        <taxon>Eukaryota</taxon>
        <taxon>Viridiplantae</taxon>
        <taxon>Streptophyta</taxon>
        <taxon>Embryophyta</taxon>
        <taxon>Tracheophyta</taxon>
        <taxon>Spermatophyta</taxon>
        <taxon>Magnoliopsida</taxon>
        <taxon>eudicotyledons</taxon>
        <taxon>Gunneridae</taxon>
        <taxon>Pentapetalae</taxon>
        <taxon>asterids</taxon>
        <taxon>campanulids</taxon>
        <taxon>Asterales</taxon>
        <taxon>Asteraceae</taxon>
        <taxon>Asteroideae</taxon>
        <taxon>Anthemideae</taxon>
        <taxon>Anthemidinae</taxon>
        <taxon>Tanacetum</taxon>
    </lineage>
</organism>
<accession>A0ABQ5C067</accession>
<feature type="compositionally biased region" description="Polar residues" evidence="1">
    <location>
        <begin position="74"/>
        <end position="84"/>
    </location>
</feature>
<evidence type="ECO:0000256" key="1">
    <source>
        <dbReference type="SAM" id="MobiDB-lite"/>
    </source>
</evidence>
<feature type="compositionally biased region" description="Polar residues" evidence="1">
    <location>
        <begin position="151"/>
        <end position="163"/>
    </location>
</feature>
<dbReference type="Proteomes" id="UP001151760">
    <property type="component" value="Unassembled WGS sequence"/>
</dbReference>
<evidence type="ECO:0000313" key="3">
    <source>
        <dbReference type="Proteomes" id="UP001151760"/>
    </source>
</evidence>
<gene>
    <name evidence="2" type="ORF">Tco_0878178</name>
</gene>
<reference evidence="2" key="1">
    <citation type="journal article" date="2022" name="Int. J. Mol. Sci.">
        <title>Draft Genome of Tanacetum Coccineum: Genomic Comparison of Closely Related Tanacetum-Family Plants.</title>
        <authorList>
            <person name="Yamashiro T."/>
            <person name="Shiraishi A."/>
            <person name="Nakayama K."/>
            <person name="Satake H."/>
        </authorList>
    </citation>
    <scope>NUCLEOTIDE SEQUENCE</scope>
</reference>
<sequence>MSIPDTMMNDDIRNSTHYMAYLALSTNTEVNVPKVSKGKSKGLMGKRKPDVDVHKEKKNDVTTTKASKLDYRIQQHSKGSSEGSSIIPKVPNEPKDISGSLRSSLSASDDEIEDISEKQAGEDEPVVDQAGTELAKGAQAKVNVPDPTIPNPSSSLTLSSATYDSEPLKDKDTAGSSKKGKAPSQPSTTDKTVNADETIHEAAMETEEPVVDDAVNAEEQPQDDVAPKRDTSIWFKQDIVVKPETPDPYWHKEPNADDAPEHNWFNELVNAEKDLVTFDDLMGSTIDFTKNNIELEYNLEQCYLALSDQLDWANPEGEKCPYDMSKPQPIQGPSGHLTIPVDFFFNNDLEDLKT</sequence>
<comment type="caution">
    <text evidence="2">The sequence shown here is derived from an EMBL/GenBank/DDBJ whole genome shotgun (WGS) entry which is preliminary data.</text>
</comment>
<dbReference type="EMBL" id="BQNB010013720">
    <property type="protein sequence ID" value="GJT19472.1"/>
    <property type="molecule type" value="Genomic_DNA"/>
</dbReference>
<name>A0ABQ5C067_9ASTR</name>